<dbReference type="EC" id="1.8.3.2" evidence="10"/>
<evidence type="ECO:0000259" key="14">
    <source>
        <dbReference type="PROSITE" id="PS51352"/>
    </source>
</evidence>
<dbReference type="EMBL" id="MTYJ01000045">
    <property type="protein sequence ID" value="OQV18891.1"/>
    <property type="molecule type" value="Genomic_DNA"/>
</dbReference>
<evidence type="ECO:0000256" key="12">
    <source>
        <dbReference type="SAM" id="SignalP"/>
    </source>
</evidence>
<organism evidence="15 16">
    <name type="scientific">Hypsibius exemplaris</name>
    <name type="common">Freshwater tardigrade</name>
    <dbReference type="NCBI Taxonomy" id="2072580"/>
    <lineage>
        <taxon>Eukaryota</taxon>
        <taxon>Metazoa</taxon>
        <taxon>Ecdysozoa</taxon>
        <taxon>Tardigrada</taxon>
        <taxon>Eutardigrada</taxon>
        <taxon>Parachela</taxon>
        <taxon>Hypsibioidea</taxon>
        <taxon>Hypsibiidae</taxon>
        <taxon>Hypsibius</taxon>
    </lineage>
</organism>
<reference evidence="16" key="1">
    <citation type="submission" date="2017-01" db="EMBL/GenBank/DDBJ databases">
        <title>Comparative genomics of anhydrobiosis in the tardigrade Hypsibius dujardini.</title>
        <authorList>
            <person name="Yoshida Y."/>
            <person name="Koutsovoulos G."/>
            <person name="Laetsch D."/>
            <person name="Stevens L."/>
            <person name="Kumar S."/>
            <person name="Horikawa D."/>
            <person name="Ishino K."/>
            <person name="Komine S."/>
            <person name="Tomita M."/>
            <person name="Blaxter M."/>
            <person name="Arakawa K."/>
        </authorList>
    </citation>
    <scope>NUCLEOTIDE SEQUENCE [LARGE SCALE GENOMIC DNA]</scope>
    <source>
        <strain evidence="16">Z151</strain>
    </source>
</reference>
<dbReference type="Gene3D" id="3.40.30.10">
    <property type="entry name" value="Glutaredoxin"/>
    <property type="match status" value="2"/>
</dbReference>
<dbReference type="AlphaFoldDB" id="A0A1W0WUL3"/>
<comment type="similarity">
    <text evidence="2">Belongs to the quiescin-sulfhydryl oxidase (QSOX) family.</text>
</comment>
<evidence type="ECO:0000256" key="2">
    <source>
        <dbReference type="ARBA" id="ARBA00006041"/>
    </source>
</evidence>
<dbReference type="InterPro" id="IPR036249">
    <property type="entry name" value="Thioredoxin-like_sf"/>
</dbReference>
<evidence type="ECO:0000256" key="1">
    <source>
        <dbReference type="ARBA" id="ARBA00001974"/>
    </source>
</evidence>
<keyword evidence="4 12" id="KW-0732">Signal</keyword>
<comment type="caution">
    <text evidence="15">The sequence shown here is derived from an EMBL/GenBank/DDBJ whole genome shotgun (WGS) entry which is preliminary data.</text>
</comment>
<dbReference type="PROSITE" id="PS51352">
    <property type="entry name" value="THIOREDOXIN_2"/>
    <property type="match status" value="1"/>
</dbReference>
<name>A0A1W0WUL3_HYPEX</name>
<evidence type="ECO:0000256" key="11">
    <source>
        <dbReference type="SAM" id="MobiDB-lite"/>
    </source>
</evidence>
<evidence type="ECO:0000256" key="8">
    <source>
        <dbReference type="ARBA" id="ARBA00023180"/>
    </source>
</evidence>
<keyword evidence="7" id="KW-1015">Disulfide bond</keyword>
<keyword evidence="16" id="KW-1185">Reference proteome</keyword>
<dbReference type="GO" id="GO:0003756">
    <property type="term" value="F:protein disulfide isomerase activity"/>
    <property type="evidence" value="ECO:0007669"/>
    <property type="project" value="TreeGrafter"/>
</dbReference>
<evidence type="ECO:0000256" key="10">
    <source>
        <dbReference type="RuleBase" id="RU371123"/>
    </source>
</evidence>
<feature type="region of interest" description="Disordered" evidence="11">
    <location>
        <begin position="303"/>
        <end position="330"/>
    </location>
</feature>
<dbReference type="InterPro" id="IPR017937">
    <property type="entry name" value="Thioredoxin_CS"/>
</dbReference>
<feature type="domain" description="Thioredoxin" evidence="14">
    <location>
        <begin position="17"/>
        <end position="165"/>
    </location>
</feature>
<accession>A0A1W0WUL3</accession>
<evidence type="ECO:0000256" key="9">
    <source>
        <dbReference type="ARBA" id="ARBA00048864"/>
    </source>
</evidence>
<feature type="chain" id="PRO_5013071415" description="Sulfhydryl oxidase" evidence="12">
    <location>
        <begin position="24"/>
        <end position="665"/>
    </location>
</feature>
<dbReference type="Pfam" id="PF04777">
    <property type="entry name" value="Evr1_Alr"/>
    <property type="match status" value="1"/>
</dbReference>
<dbReference type="Gene3D" id="1.20.120.310">
    <property type="entry name" value="ERV/ALR sulfhydryl oxidase domain"/>
    <property type="match status" value="1"/>
</dbReference>
<proteinExistence type="inferred from homology"/>
<comment type="catalytic activity">
    <reaction evidence="9 10">
        <text>2 R'C(R)SH + O2 = R'C(R)S-S(R)CR' + H2O2</text>
        <dbReference type="Rhea" id="RHEA:17357"/>
        <dbReference type="ChEBI" id="CHEBI:15379"/>
        <dbReference type="ChEBI" id="CHEBI:16240"/>
        <dbReference type="ChEBI" id="CHEBI:16520"/>
        <dbReference type="ChEBI" id="CHEBI:17412"/>
        <dbReference type="EC" id="1.8.3.2"/>
    </reaction>
</comment>
<keyword evidence="5 10" id="KW-0274">FAD</keyword>
<feature type="domain" description="ERV/ALR sulfhydryl oxidase" evidence="13">
    <location>
        <begin position="431"/>
        <end position="544"/>
    </location>
</feature>
<keyword evidence="6 10" id="KW-0560">Oxidoreductase</keyword>
<dbReference type="Proteomes" id="UP000192578">
    <property type="component" value="Unassembled WGS sequence"/>
</dbReference>
<gene>
    <name evidence="15" type="ORF">BV898_07144</name>
</gene>
<dbReference type="PANTHER" id="PTHR22897">
    <property type="entry name" value="QUIESCIN Q6-RELATED SULFHYDRYL OXIDASE"/>
    <property type="match status" value="1"/>
</dbReference>
<feature type="signal peptide" evidence="12">
    <location>
        <begin position="1"/>
        <end position="23"/>
    </location>
</feature>
<dbReference type="InterPro" id="IPR042568">
    <property type="entry name" value="QSOX_FAD-bd_sf"/>
</dbReference>
<dbReference type="GO" id="GO:0005615">
    <property type="term" value="C:extracellular space"/>
    <property type="evidence" value="ECO:0007669"/>
    <property type="project" value="TreeGrafter"/>
</dbReference>
<dbReference type="Gene3D" id="1.20.120.1960">
    <property type="entry name" value="QSOX sulfhydryl oxidase domain"/>
    <property type="match status" value="1"/>
</dbReference>
<keyword evidence="3 10" id="KW-0285">Flavoprotein</keyword>
<dbReference type="GO" id="GO:0000139">
    <property type="term" value="C:Golgi membrane"/>
    <property type="evidence" value="ECO:0007669"/>
    <property type="project" value="TreeGrafter"/>
</dbReference>
<comment type="cofactor">
    <cofactor evidence="1 10">
        <name>FAD</name>
        <dbReference type="ChEBI" id="CHEBI:57692"/>
    </cofactor>
</comment>
<dbReference type="OrthoDB" id="59470at2759"/>
<dbReference type="GO" id="GO:0006457">
    <property type="term" value="P:protein folding"/>
    <property type="evidence" value="ECO:0007669"/>
    <property type="project" value="TreeGrafter"/>
</dbReference>
<dbReference type="PANTHER" id="PTHR22897:SF8">
    <property type="entry name" value="SULFHYDRYL OXIDASE"/>
    <property type="match status" value="1"/>
</dbReference>
<evidence type="ECO:0000256" key="5">
    <source>
        <dbReference type="ARBA" id="ARBA00022827"/>
    </source>
</evidence>
<protein>
    <recommendedName>
        <fullName evidence="10">Sulfhydryl oxidase</fullName>
        <ecNumber evidence="10">1.8.3.2</ecNumber>
    </recommendedName>
</protein>
<keyword evidence="8" id="KW-0325">Glycoprotein</keyword>
<dbReference type="InterPro" id="IPR036774">
    <property type="entry name" value="ERV/ALR_sulphydryl_oxid_sf"/>
</dbReference>
<dbReference type="InterPro" id="IPR017905">
    <property type="entry name" value="ERV/ALR_sulphydryl_oxidase"/>
</dbReference>
<dbReference type="InterPro" id="IPR013766">
    <property type="entry name" value="Thioredoxin_domain"/>
</dbReference>
<evidence type="ECO:0000256" key="4">
    <source>
        <dbReference type="ARBA" id="ARBA00022729"/>
    </source>
</evidence>
<dbReference type="SUPFAM" id="SSF69000">
    <property type="entry name" value="FAD-dependent thiol oxidase"/>
    <property type="match status" value="1"/>
</dbReference>
<evidence type="ECO:0000256" key="6">
    <source>
        <dbReference type="ARBA" id="ARBA00023002"/>
    </source>
</evidence>
<dbReference type="PROSITE" id="PS51324">
    <property type="entry name" value="ERV_ALR"/>
    <property type="match status" value="1"/>
</dbReference>
<sequence>MATVSAWCCIIVFFLFAALNVDCDNAPLELYNSSDVGISILTVDNFNSTIFKLRPEHGPLSTENLIWFVQFYNTWCGHCQHFAPHWKSLANSTLAWSKSLRLAVVDCSKKENSPVCGYFSVSSYPSMKFFPPGMTVTGNWTDYVGPHTETGVFHGILDFMDKIKFPVELVSVPAKSVEELWTTVPADVGNLVLLVETPDSKLGREVVLSVVGNIYSAGLTVRRATTMNTALLESLVSENVTDVAPRAWSLSRNSRMTRIDVSGKENLPLAFVDAILALDDKLVTDKNLPTPIRKAIGYLKPDPASDSNLSNENDVKKKKPAKNLRKPTGDVPTAADVSDLVSSIVYMFSTEISTHKAIDGADLSALQNFIQILSELMVQTIPQQTLLPLQNLAVFLRKQTSTTPLKIKGVLNAAGFDPDTFPTHWVGCKGSVPGRRGYPCSLWQLFHTMTVLALETDASQNPRVSPNALDPHTGVLTAIFHYVKNFFSCQECSANFMRDATDLKAQTATLSNRDAVLWLWRMHNSVNRRLAGDITEDQGHPKIAFPSAENCPQCRLRGSSGEETREEVIHWKDSEVLEFLKRYYTVGKSGGLNVRNAQHRELAMREHGVSSAAVSGPDAWTTAKWYVAGLVFLAGVVAGWRQFHSWRRRPIKWNFSYSRARVKWM</sequence>
<evidence type="ECO:0000313" key="16">
    <source>
        <dbReference type="Proteomes" id="UP000192578"/>
    </source>
</evidence>
<dbReference type="Pfam" id="PF00085">
    <property type="entry name" value="Thioredoxin"/>
    <property type="match status" value="1"/>
</dbReference>
<dbReference type="SUPFAM" id="SSF52833">
    <property type="entry name" value="Thioredoxin-like"/>
    <property type="match status" value="1"/>
</dbReference>
<dbReference type="GO" id="GO:0016971">
    <property type="term" value="F:flavin-dependent sulfhydryl oxidase activity"/>
    <property type="evidence" value="ECO:0007669"/>
    <property type="project" value="InterPro"/>
</dbReference>
<feature type="compositionally biased region" description="Basic residues" evidence="11">
    <location>
        <begin position="316"/>
        <end position="325"/>
    </location>
</feature>
<dbReference type="PROSITE" id="PS00194">
    <property type="entry name" value="THIOREDOXIN_1"/>
    <property type="match status" value="1"/>
</dbReference>
<evidence type="ECO:0000259" key="13">
    <source>
        <dbReference type="PROSITE" id="PS51324"/>
    </source>
</evidence>
<evidence type="ECO:0000256" key="7">
    <source>
        <dbReference type="ARBA" id="ARBA00023157"/>
    </source>
</evidence>
<dbReference type="Pfam" id="PF18371">
    <property type="entry name" value="FAD_SOX"/>
    <property type="match status" value="1"/>
</dbReference>
<evidence type="ECO:0000313" key="15">
    <source>
        <dbReference type="EMBL" id="OQV18891.1"/>
    </source>
</evidence>
<dbReference type="InterPro" id="IPR039798">
    <property type="entry name" value="Sulfhydryl_oxidase"/>
</dbReference>
<dbReference type="InterPro" id="IPR040986">
    <property type="entry name" value="QSOX_FAD-bd_dom"/>
</dbReference>
<evidence type="ECO:0000256" key="3">
    <source>
        <dbReference type="ARBA" id="ARBA00022630"/>
    </source>
</evidence>